<keyword evidence="2" id="KW-1003">Cell membrane</keyword>
<dbReference type="EMBL" id="JACSQL010000001">
    <property type="protein sequence ID" value="MBD7966568.1"/>
    <property type="molecule type" value="Genomic_DNA"/>
</dbReference>
<organism evidence="8 9">
    <name type="scientific">Paenibacillus gallinarum</name>
    <dbReference type="NCBI Taxonomy" id="2762232"/>
    <lineage>
        <taxon>Bacteria</taxon>
        <taxon>Bacillati</taxon>
        <taxon>Bacillota</taxon>
        <taxon>Bacilli</taxon>
        <taxon>Bacillales</taxon>
        <taxon>Paenibacillaceae</taxon>
        <taxon>Paenibacillus</taxon>
    </lineage>
</organism>
<evidence type="ECO:0000256" key="4">
    <source>
        <dbReference type="ARBA" id="ARBA00022989"/>
    </source>
</evidence>
<comment type="caution">
    <text evidence="8">The sequence shown here is derived from an EMBL/GenBank/DDBJ whole genome shotgun (WGS) entry which is preliminary data.</text>
</comment>
<feature type="transmembrane region" description="Helical" evidence="6">
    <location>
        <begin position="45"/>
        <end position="63"/>
    </location>
</feature>
<feature type="transmembrane region" description="Helical" evidence="6">
    <location>
        <begin position="69"/>
        <end position="88"/>
    </location>
</feature>
<gene>
    <name evidence="8" type="ORF">H9647_00675</name>
</gene>
<evidence type="ECO:0000256" key="3">
    <source>
        <dbReference type="ARBA" id="ARBA00022692"/>
    </source>
</evidence>
<evidence type="ECO:0000313" key="8">
    <source>
        <dbReference type="EMBL" id="MBD7966568.1"/>
    </source>
</evidence>
<comment type="subcellular location">
    <subcellularLocation>
        <location evidence="1">Cell membrane</location>
        <topology evidence="1">Multi-pass membrane protein</topology>
    </subcellularLocation>
</comment>
<keyword evidence="5 6" id="KW-0472">Membrane</keyword>
<feature type="transmembrane region" description="Helical" evidence="6">
    <location>
        <begin position="248"/>
        <end position="268"/>
    </location>
</feature>
<protein>
    <submittedName>
        <fullName evidence="8">Type II secretion system F family protein</fullName>
    </submittedName>
</protein>
<dbReference type="PANTHER" id="PTHR35007:SF1">
    <property type="entry name" value="PILUS ASSEMBLY PROTEIN"/>
    <property type="match status" value="1"/>
</dbReference>
<evidence type="ECO:0000256" key="1">
    <source>
        <dbReference type="ARBA" id="ARBA00004651"/>
    </source>
</evidence>
<proteinExistence type="predicted"/>
<dbReference type="RefSeq" id="WP_191797241.1">
    <property type="nucleotide sequence ID" value="NZ_JACSQL010000001.1"/>
</dbReference>
<dbReference type="Proteomes" id="UP000608071">
    <property type="component" value="Unassembled WGS sequence"/>
</dbReference>
<name>A0ABR8ST83_9BACL</name>
<sequence>MKVVKRGRKVNLSRRVIQNKDLAQAEPSSKLSDYSVHRLSSRQRTLCMIISAILFFSIGYLFYHHLVMSSILALAAFFIPKYYNQYLLEKRRSALSLHFKQALYSLSSSLAAGKSVENAFREAVLDLRMLDPQADHDLIREFTIICTRMEYGQPIEEALLDFANRAHMEDITNFADVFVTCKRTGGDLVEVVRRTSSVIGEKLDIQQEIAVTISQKKFESKAMFASPFVFLLVLSVTSPDFLTPLYSPAGYLISSVSIIVLFACFLWVNRIMNIRV</sequence>
<accession>A0ABR8ST83</accession>
<evidence type="ECO:0000313" key="9">
    <source>
        <dbReference type="Proteomes" id="UP000608071"/>
    </source>
</evidence>
<dbReference type="Pfam" id="PF00482">
    <property type="entry name" value="T2SSF"/>
    <property type="match status" value="1"/>
</dbReference>
<reference evidence="8 9" key="1">
    <citation type="submission" date="2020-08" db="EMBL/GenBank/DDBJ databases">
        <title>A Genomic Blueprint of the Chicken Gut Microbiome.</title>
        <authorList>
            <person name="Gilroy R."/>
            <person name="Ravi A."/>
            <person name="Getino M."/>
            <person name="Pursley I."/>
            <person name="Horton D.L."/>
            <person name="Alikhan N.-F."/>
            <person name="Baker D."/>
            <person name="Gharbi K."/>
            <person name="Hall N."/>
            <person name="Watson M."/>
            <person name="Adriaenssens E.M."/>
            <person name="Foster-Nyarko E."/>
            <person name="Jarju S."/>
            <person name="Secka A."/>
            <person name="Antonio M."/>
            <person name="Oren A."/>
            <person name="Chaudhuri R."/>
            <person name="La Ragione R.M."/>
            <person name="Hildebrand F."/>
            <person name="Pallen M.J."/>
        </authorList>
    </citation>
    <scope>NUCLEOTIDE SEQUENCE [LARGE SCALE GENOMIC DNA]</scope>
    <source>
        <strain evidence="8 9">Sa2BVA9</strain>
    </source>
</reference>
<evidence type="ECO:0000256" key="5">
    <source>
        <dbReference type="ARBA" id="ARBA00023136"/>
    </source>
</evidence>
<dbReference type="InterPro" id="IPR018076">
    <property type="entry name" value="T2SS_GspF_dom"/>
</dbReference>
<keyword evidence="9" id="KW-1185">Reference proteome</keyword>
<evidence type="ECO:0000259" key="7">
    <source>
        <dbReference type="Pfam" id="PF00482"/>
    </source>
</evidence>
<feature type="transmembrane region" description="Helical" evidence="6">
    <location>
        <begin position="222"/>
        <end position="242"/>
    </location>
</feature>
<evidence type="ECO:0000256" key="6">
    <source>
        <dbReference type="SAM" id="Phobius"/>
    </source>
</evidence>
<feature type="domain" description="Type II secretion system protein GspF" evidence="7">
    <location>
        <begin position="104"/>
        <end position="234"/>
    </location>
</feature>
<evidence type="ECO:0000256" key="2">
    <source>
        <dbReference type="ARBA" id="ARBA00022475"/>
    </source>
</evidence>
<keyword evidence="4 6" id="KW-1133">Transmembrane helix</keyword>
<dbReference type="PANTHER" id="PTHR35007">
    <property type="entry name" value="INTEGRAL MEMBRANE PROTEIN-RELATED"/>
    <property type="match status" value="1"/>
</dbReference>
<keyword evidence="3 6" id="KW-0812">Transmembrane</keyword>